<dbReference type="PANTHER" id="PTHR33908:SF11">
    <property type="entry name" value="MEMBRANE PROTEIN"/>
    <property type="match status" value="1"/>
</dbReference>
<evidence type="ECO:0000256" key="3">
    <source>
        <dbReference type="ARBA" id="ARBA00022676"/>
    </source>
</evidence>
<keyword evidence="11" id="KW-1185">Reference proteome</keyword>
<evidence type="ECO:0000256" key="6">
    <source>
        <dbReference type="ARBA" id="ARBA00022989"/>
    </source>
</evidence>
<feature type="transmembrane region" description="Helical" evidence="8">
    <location>
        <begin position="147"/>
        <end position="178"/>
    </location>
</feature>
<evidence type="ECO:0000256" key="5">
    <source>
        <dbReference type="ARBA" id="ARBA00022692"/>
    </source>
</evidence>
<evidence type="ECO:0000256" key="4">
    <source>
        <dbReference type="ARBA" id="ARBA00022679"/>
    </source>
</evidence>
<dbReference type="OrthoDB" id="9813729at2"/>
<dbReference type="GO" id="GO:0009103">
    <property type="term" value="P:lipopolysaccharide biosynthetic process"/>
    <property type="evidence" value="ECO:0007669"/>
    <property type="project" value="UniProtKB-ARBA"/>
</dbReference>
<accession>A0A2U8QRG9</accession>
<evidence type="ECO:0000256" key="2">
    <source>
        <dbReference type="ARBA" id="ARBA00022475"/>
    </source>
</evidence>
<organism evidence="10 11">
    <name type="scientific">Flavobacterium sediminis</name>
    <dbReference type="NCBI Taxonomy" id="2201181"/>
    <lineage>
        <taxon>Bacteria</taxon>
        <taxon>Pseudomonadati</taxon>
        <taxon>Bacteroidota</taxon>
        <taxon>Flavobacteriia</taxon>
        <taxon>Flavobacteriales</taxon>
        <taxon>Flavobacteriaceae</taxon>
        <taxon>Flavobacterium</taxon>
    </lineage>
</organism>
<dbReference type="PANTHER" id="PTHR33908">
    <property type="entry name" value="MANNOSYLTRANSFERASE YKCB-RELATED"/>
    <property type="match status" value="1"/>
</dbReference>
<dbReference type="Proteomes" id="UP000245429">
    <property type="component" value="Chromosome"/>
</dbReference>
<dbReference type="EMBL" id="CP029463">
    <property type="protein sequence ID" value="AWM12701.1"/>
    <property type="molecule type" value="Genomic_DNA"/>
</dbReference>
<evidence type="ECO:0000256" key="1">
    <source>
        <dbReference type="ARBA" id="ARBA00004651"/>
    </source>
</evidence>
<dbReference type="InterPro" id="IPR050297">
    <property type="entry name" value="LipidA_mod_glycosyltrf_83"/>
</dbReference>
<feature type="transmembrane region" description="Helical" evidence="8">
    <location>
        <begin position="241"/>
        <end position="259"/>
    </location>
</feature>
<name>A0A2U8QRG9_9FLAO</name>
<reference evidence="10 11" key="1">
    <citation type="submission" date="2018-05" db="EMBL/GenBank/DDBJ databases">
        <title>Flavobacterium sp. MEBiC07310.</title>
        <authorList>
            <person name="Baek K."/>
        </authorList>
    </citation>
    <scope>NUCLEOTIDE SEQUENCE [LARGE SCALE GENOMIC DNA]</scope>
    <source>
        <strain evidence="10 11">MEBiC07310</strain>
    </source>
</reference>
<feature type="domain" description="Glycosyltransferase RgtA/B/C/D-like" evidence="9">
    <location>
        <begin position="50"/>
        <end position="208"/>
    </location>
</feature>
<gene>
    <name evidence="10" type="ORF">DI487_01655</name>
</gene>
<feature type="transmembrane region" description="Helical" evidence="8">
    <location>
        <begin position="266"/>
        <end position="283"/>
    </location>
</feature>
<keyword evidence="5 8" id="KW-0812">Transmembrane</keyword>
<keyword evidence="3" id="KW-0328">Glycosyltransferase</keyword>
<dbReference type="AlphaFoldDB" id="A0A2U8QRG9"/>
<sequence length="495" mass="56934">MRKYLLVIISLVAIKLAIHLPGNGNYGFHRDELLHLSVSEHLATGYFEFPPFIAFLGKFAHELFGYDLFWIRMFSTLAGVLILILTCLMTYKIGGKLKAVIVSGVLILAFVPFYRNHLLFQPVAFDQLFWTLSFFFTVLYLKDKKNLYLVLLGISLGLGFLNKYIIFLLIVSLFIALVITQREKIIKNKWFYLSGIIALMMVLPNLFWQYEHHFPVFLHFQKLKESQLDATTGLDFLKEQVASPFTFIMALLGLISVFFIDSIKRYKAISIAVLLVFVSMWLLKSKGYYFFSAYPVLFSFAGFAVETITQKRKYIYYIITAIVLLPSIYFIPEAIPVLPIPDFIKYENLKPDANGRYRLTGDYADMFGWEEQVQLVDSIYKTFPEEKRKSIGIMAENYGEAGAITILGKACDLPQPVCAHGSFWTFGPGEPKVAYITIGLEPEIVDFVFKERKRIKTIHHPYAIDEENGIPVYICSKPSINFKEFWPTLESKVFN</sequence>
<comment type="subcellular location">
    <subcellularLocation>
        <location evidence="1">Cell membrane</location>
        <topology evidence="1">Multi-pass membrane protein</topology>
    </subcellularLocation>
</comment>
<keyword evidence="6 8" id="KW-1133">Transmembrane helix</keyword>
<feature type="transmembrane region" description="Helical" evidence="8">
    <location>
        <begin position="314"/>
        <end position="331"/>
    </location>
</feature>
<dbReference type="InterPro" id="IPR038731">
    <property type="entry name" value="RgtA/B/C-like"/>
</dbReference>
<keyword evidence="2" id="KW-1003">Cell membrane</keyword>
<feature type="transmembrane region" description="Helical" evidence="8">
    <location>
        <begin position="289"/>
        <end position="307"/>
    </location>
</feature>
<feature type="transmembrane region" description="Helical" evidence="8">
    <location>
        <begin position="190"/>
        <end position="208"/>
    </location>
</feature>
<dbReference type="GO" id="GO:0016763">
    <property type="term" value="F:pentosyltransferase activity"/>
    <property type="evidence" value="ECO:0007669"/>
    <property type="project" value="TreeGrafter"/>
</dbReference>
<dbReference type="RefSeq" id="WP_109568110.1">
    <property type="nucleotide sequence ID" value="NZ_CP029463.1"/>
</dbReference>
<evidence type="ECO:0000256" key="7">
    <source>
        <dbReference type="ARBA" id="ARBA00023136"/>
    </source>
</evidence>
<keyword evidence="7 8" id="KW-0472">Membrane</keyword>
<feature type="transmembrane region" description="Helical" evidence="8">
    <location>
        <begin position="97"/>
        <end position="114"/>
    </location>
</feature>
<evidence type="ECO:0000256" key="8">
    <source>
        <dbReference type="SAM" id="Phobius"/>
    </source>
</evidence>
<protein>
    <recommendedName>
        <fullName evidence="9">Glycosyltransferase RgtA/B/C/D-like domain-containing protein</fullName>
    </recommendedName>
</protein>
<evidence type="ECO:0000313" key="11">
    <source>
        <dbReference type="Proteomes" id="UP000245429"/>
    </source>
</evidence>
<evidence type="ECO:0000259" key="9">
    <source>
        <dbReference type="Pfam" id="PF13231"/>
    </source>
</evidence>
<dbReference type="KEGG" id="fse:DI487_01655"/>
<dbReference type="Pfam" id="PF13231">
    <property type="entry name" value="PMT_2"/>
    <property type="match status" value="1"/>
</dbReference>
<evidence type="ECO:0000313" key="10">
    <source>
        <dbReference type="EMBL" id="AWM12701.1"/>
    </source>
</evidence>
<keyword evidence="4" id="KW-0808">Transferase</keyword>
<proteinExistence type="predicted"/>
<dbReference type="GO" id="GO:0005886">
    <property type="term" value="C:plasma membrane"/>
    <property type="evidence" value="ECO:0007669"/>
    <property type="project" value="UniProtKB-SubCell"/>
</dbReference>
<feature type="transmembrane region" description="Helical" evidence="8">
    <location>
        <begin position="69"/>
        <end position="91"/>
    </location>
</feature>